<sequence length="202" mass="23068">MTEILTELLDRLSQIEHGFKHVQEAGDALLQRPDVPALATALLKDPRYQARMLAVHLLGRISSDNPQAMEVLRTVVAKDSDWRVQEMLAKALDQYGKDTGYEQALPLFREWLASEEPNRKRAVVEGLRIWTSRPYFRDHPDVAVAMIGAHHADPSEYLRKSVGNALRDIRRKFPELVDAEVARWDTQNPLTHLTRKLVEKSG</sequence>
<evidence type="ECO:0000313" key="1">
    <source>
        <dbReference type="EMBL" id="SDN03024.1"/>
    </source>
</evidence>
<dbReference type="Gene3D" id="1.10.1240.70">
    <property type="match status" value="1"/>
</dbReference>
<organism evidence="1 2">
    <name type="scientific">Siphonobacter aquaeclarae</name>
    <dbReference type="NCBI Taxonomy" id="563176"/>
    <lineage>
        <taxon>Bacteria</taxon>
        <taxon>Pseudomonadati</taxon>
        <taxon>Bacteroidota</taxon>
        <taxon>Cytophagia</taxon>
        <taxon>Cytophagales</taxon>
        <taxon>Cytophagaceae</taxon>
        <taxon>Siphonobacter</taxon>
    </lineage>
</organism>
<gene>
    <name evidence="1" type="ORF">SAMN04488090_4782</name>
</gene>
<dbReference type="Proteomes" id="UP000198901">
    <property type="component" value="Unassembled WGS sequence"/>
</dbReference>
<name>A0A1G9Y1R9_9BACT</name>
<dbReference type="SUPFAM" id="SSF48371">
    <property type="entry name" value="ARM repeat"/>
    <property type="match status" value="1"/>
</dbReference>
<dbReference type="AlphaFoldDB" id="A0A1G9Y1R9"/>
<dbReference type="Gene3D" id="1.25.40.290">
    <property type="entry name" value="ARM repeat domains"/>
    <property type="match status" value="1"/>
</dbReference>
<dbReference type="EMBL" id="FNGS01000012">
    <property type="protein sequence ID" value="SDN03024.1"/>
    <property type="molecule type" value="Genomic_DNA"/>
</dbReference>
<proteinExistence type="predicted"/>
<keyword evidence="2" id="KW-1185">Reference proteome</keyword>
<dbReference type="Pfam" id="PF13646">
    <property type="entry name" value="HEAT_2"/>
    <property type="match status" value="1"/>
</dbReference>
<dbReference type="InterPro" id="IPR016024">
    <property type="entry name" value="ARM-type_fold"/>
</dbReference>
<reference evidence="1 2" key="1">
    <citation type="submission" date="2016-10" db="EMBL/GenBank/DDBJ databases">
        <authorList>
            <person name="de Groot N.N."/>
        </authorList>
    </citation>
    <scope>NUCLEOTIDE SEQUENCE [LARGE SCALE GENOMIC DNA]</scope>
    <source>
        <strain evidence="1 2">DSM 21668</strain>
    </source>
</reference>
<dbReference type="RefSeq" id="WP_093208713.1">
    <property type="nucleotide sequence ID" value="NZ_FNGS01000012.1"/>
</dbReference>
<protein>
    <submittedName>
        <fullName evidence="1">DNA alkylation repair enzyme</fullName>
    </submittedName>
</protein>
<dbReference type="OrthoDB" id="9797162at2"/>
<accession>A0A1G9Y1R9</accession>
<evidence type="ECO:0000313" key="2">
    <source>
        <dbReference type="Proteomes" id="UP000198901"/>
    </source>
</evidence>
<dbReference type="STRING" id="563176.SAMN04488090_4782"/>